<dbReference type="RefSeq" id="WP_093992278.1">
    <property type="nucleotide sequence ID" value="NZ_FXZK01000003.1"/>
</dbReference>
<evidence type="ECO:0000313" key="2">
    <source>
        <dbReference type="EMBL" id="SMY07891.1"/>
    </source>
</evidence>
<keyword evidence="1" id="KW-0812">Transmembrane</keyword>
<keyword evidence="1" id="KW-0472">Membrane</keyword>
<proteinExistence type="predicted"/>
<name>A0A238LE39_9RHOB</name>
<sequence length="72" mass="7713">MPLERLMLILVIVVAAAGATIWVGSILVASTVSPGGALAIAIPTALVAYIIWRVIAERLGNDEDDHYDRIEK</sequence>
<keyword evidence="3" id="KW-1185">Reference proteome</keyword>
<organism evidence="2 3">
    <name type="scientific">Flavimaricola marinus</name>
    <dbReference type="NCBI Taxonomy" id="1819565"/>
    <lineage>
        <taxon>Bacteria</taxon>
        <taxon>Pseudomonadati</taxon>
        <taxon>Pseudomonadota</taxon>
        <taxon>Alphaproteobacteria</taxon>
        <taxon>Rhodobacterales</taxon>
        <taxon>Paracoccaceae</taxon>
        <taxon>Flavimaricola</taxon>
    </lineage>
</organism>
<keyword evidence="1" id="KW-1133">Transmembrane helix</keyword>
<dbReference type="AlphaFoldDB" id="A0A238LE39"/>
<feature type="transmembrane region" description="Helical" evidence="1">
    <location>
        <begin position="7"/>
        <end position="29"/>
    </location>
</feature>
<gene>
    <name evidence="2" type="ORF">LOM8899_02034</name>
</gene>
<dbReference type="OrthoDB" id="7869911at2"/>
<evidence type="ECO:0000313" key="3">
    <source>
        <dbReference type="Proteomes" id="UP000201613"/>
    </source>
</evidence>
<dbReference type="Proteomes" id="UP000201613">
    <property type="component" value="Unassembled WGS sequence"/>
</dbReference>
<reference evidence="2 3" key="1">
    <citation type="submission" date="2017-05" db="EMBL/GenBank/DDBJ databases">
        <authorList>
            <person name="Song R."/>
            <person name="Chenine A.L."/>
            <person name="Ruprecht R.M."/>
        </authorList>
    </citation>
    <scope>NUCLEOTIDE SEQUENCE [LARGE SCALE GENOMIC DNA]</scope>
    <source>
        <strain evidence="2 3">CECT 8899</strain>
    </source>
</reference>
<dbReference type="EMBL" id="FXZK01000003">
    <property type="protein sequence ID" value="SMY07891.1"/>
    <property type="molecule type" value="Genomic_DNA"/>
</dbReference>
<accession>A0A238LE39</accession>
<protein>
    <submittedName>
        <fullName evidence="2">Uncharacterized protein</fullName>
    </submittedName>
</protein>
<feature type="transmembrane region" description="Helical" evidence="1">
    <location>
        <begin position="35"/>
        <end position="52"/>
    </location>
</feature>
<evidence type="ECO:0000256" key="1">
    <source>
        <dbReference type="SAM" id="Phobius"/>
    </source>
</evidence>